<dbReference type="OrthoDB" id="10315074at2759"/>
<name>A0A2I2F856_ASPCN</name>
<dbReference type="InterPro" id="IPR021054">
    <property type="entry name" value="Cell_wall_mannoprotein_1"/>
</dbReference>
<protein>
    <recommendedName>
        <fullName evidence="4">Hydrophobic surface binding protein A-domain-containing protein</fullName>
    </recommendedName>
</protein>
<sequence>MRVLGLITLFLITVYAGTYTVDHGFSDVQTLTDHVRDVNSKLDRFNGGLLQGLDLVNTIHKAHNHASTTRRSIKALGNFTADDSDRGFPHVQDLIQMMAVTFETSQAKREVTHKGAFSYIAQGMALSMYQEKNRLEEVLRSKAPDEYYQKCASDLEKLDNAWQEYFQDLGD</sequence>
<evidence type="ECO:0000313" key="3">
    <source>
        <dbReference type="Proteomes" id="UP000234585"/>
    </source>
</evidence>
<evidence type="ECO:0008006" key="4">
    <source>
        <dbReference type="Google" id="ProtNLM"/>
    </source>
</evidence>
<dbReference type="RefSeq" id="XP_024670822.1">
    <property type="nucleotide sequence ID" value="XM_024813159.1"/>
</dbReference>
<reference evidence="2 3" key="1">
    <citation type="submission" date="2017-12" db="EMBL/GenBank/DDBJ databases">
        <authorList>
            <consortium name="DOE Joint Genome Institute"/>
            <person name="Haridas S."/>
            <person name="Kjaerbolling I."/>
            <person name="Vesth T.C."/>
            <person name="Frisvad J.C."/>
            <person name="Nybo J.L."/>
            <person name="Theobald S."/>
            <person name="Kuo A."/>
            <person name="Bowyer P."/>
            <person name="Matsuda Y."/>
            <person name="Mondo S."/>
            <person name="Lyhne E.K."/>
            <person name="Kogle M.E."/>
            <person name="Clum A."/>
            <person name="Lipzen A."/>
            <person name="Salamov A."/>
            <person name="Ngan C.Y."/>
            <person name="Daum C."/>
            <person name="Chiniquy J."/>
            <person name="Barry K."/>
            <person name="LaButti K."/>
            <person name="Simmons B.A."/>
            <person name="Magnuson J.K."/>
            <person name="Mortensen U.H."/>
            <person name="Larsen T.O."/>
            <person name="Grigoriev I.V."/>
            <person name="Baker S.E."/>
            <person name="Andersen M.R."/>
            <person name="Nordberg H.P."/>
            <person name="Cantor M.N."/>
            <person name="Hua S.X."/>
        </authorList>
    </citation>
    <scope>NUCLEOTIDE SEQUENCE [LARGE SCALE GENOMIC DNA]</scope>
    <source>
        <strain evidence="2 3">CBS 102.13</strain>
    </source>
</reference>
<evidence type="ECO:0000313" key="2">
    <source>
        <dbReference type="EMBL" id="PLB36810.1"/>
    </source>
</evidence>
<keyword evidence="1" id="KW-0732">Signal</keyword>
<proteinExistence type="predicted"/>
<dbReference type="EMBL" id="KZ559148">
    <property type="protein sequence ID" value="PLB36810.1"/>
    <property type="molecule type" value="Genomic_DNA"/>
</dbReference>
<dbReference type="PANTHER" id="PTHR38123:SF3">
    <property type="entry name" value="ANTIGENIC CELL WALL GALACTOMANNOPROTEIN"/>
    <property type="match status" value="1"/>
</dbReference>
<evidence type="ECO:0000256" key="1">
    <source>
        <dbReference type="SAM" id="SignalP"/>
    </source>
</evidence>
<dbReference type="GO" id="GO:0005576">
    <property type="term" value="C:extracellular region"/>
    <property type="evidence" value="ECO:0007669"/>
    <property type="project" value="TreeGrafter"/>
</dbReference>
<gene>
    <name evidence="2" type="ORF">BDW47DRAFT_108102</name>
</gene>
<dbReference type="GeneID" id="36520319"/>
<organism evidence="2 3">
    <name type="scientific">Aspergillus candidus</name>
    <dbReference type="NCBI Taxonomy" id="41067"/>
    <lineage>
        <taxon>Eukaryota</taxon>
        <taxon>Fungi</taxon>
        <taxon>Dikarya</taxon>
        <taxon>Ascomycota</taxon>
        <taxon>Pezizomycotina</taxon>
        <taxon>Eurotiomycetes</taxon>
        <taxon>Eurotiomycetidae</taxon>
        <taxon>Eurotiales</taxon>
        <taxon>Aspergillaceae</taxon>
        <taxon>Aspergillus</taxon>
        <taxon>Aspergillus subgen. Circumdati</taxon>
    </lineage>
</organism>
<dbReference type="Pfam" id="PF12296">
    <property type="entry name" value="HsbA"/>
    <property type="match status" value="1"/>
</dbReference>
<dbReference type="PANTHER" id="PTHR38123">
    <property type="entry name" value="CELL WALL SERINE-THREONINE-RICH GALACTOMANNOPROTEIN MP1 (AFU_ORTHOLOGUE AFUA_4G03240)"/>
    <property type="match status" value="1"/>
</dbReference>
<accession>A0A2I2F856</accession>
<dbReference type="Proteomes" id="UP000234585">
    <property type="component" value="Unassembled WGS sequence"/>
</dbReference>
<feature type="signal peptide" evidence="1">
    <location>
        <begin position="1"/>
        <end position="16"/>
    </location>
</feature>
<keyword evidence="3" id="KW-1185">Reference proteome</keyword>
<feature type="chain" id="PRO_5014176745" description="Hydrophobic surface binding protein A-domain-containing protein" evidence="1">
    <location>
        <begin position="17"/>
        <end position="171"/>
    </location>
</feature>
<dbReference type="AlphaFoldDB" id="A0A2I2F856"/>